<comment type="catalytic activity">
    <reaction evidence="1 9">
        <text>Endohydrolysis of (1-&gt;4)-beta-D-xylosidic linkages in xylans.</text>
        <dbReference type="EC" id="3.2.1.8"/>
    </reaction>
</comment>
<dbReference type="EC" id="3.2.1.8" evidence="9"/>
<keyword evidence="7 9" id="KW-0326">Glycosidase</keyword>
<comment type="caution">
    <text evidence="12">The sequence shown here is derived from an EMBL/GenBank/DDBJ whole genome shotgun (WGS) entry which is preliminary data.</text>
</comment>
<dbReference type="GO" id="GO:0045493">
    <property type="term" value="P:xylan catabolic process"/>
    <property type="evidence" value="ECO:0007669"/>
    <property type="project" value="UniProtKB-KW"/>
</dbReference>
<dbReference type="EMBL" id="LJCR01001693">
    <property type="protein sequence ID" value="KPV49885.1"/>
    <property type="molecule type" value="Genomic_DNA"/>
</dbReference>
<dbReference type="PANTHER" id="PTHR31490">
    <property type="entry name" value="GLYCOSYL HYDROLASE"/>
    <property type="match status" value="1"/>
</dbReference>
<comment type="similarity">
    <text evidence="2 9">Belongs to the glycosyl hydrolase 10 (cellulase F) family.</text>
</comment>
<dbReference type="PROSITE" id="PS51760">
    <property type="entry name" value="GH10_2"/>
    <property type="match status" value="1"/>
</dbReference>
<evidence type="ECO:0000313" key="13">
    <source>
        <dbReference type="Proteomes" id="UP000050509"/>
    </source>
</evidence>
<accession>A0A0N8PRG8</accession>
<evidence type="ECO:0000256" key="4">
    <source>
        <dbReference type="ARBA" id="ARBA00022729"/>
    </source>
</evidence>
<evidence type="ECO:0000256" key="2">
    <source>
        <dbReference type="ARBA" id="ARBA00007495"/>
    </source>
</evidence>
<sequence>MRTHTALIAWSLLMMTALAAEPEYARVLGASFNQVTPENVMKFGLIHPSPGYYDWGPADALVKFAEDHGMRVHGHTLLWHQQLPPFIEDPKLTPADATKAMEEHIAAVVGRYKGRIAEWDVVNEAIDDNARPRDSVWRRLVGPDYIEKAFRLAHAADPAAKLFYNDYNGEEMNAKSDAIYTMLRDLKQRGVPIDGVGLQMHITLAGPPDPKQLADNIRRLSDLGLLVHISEMDVRQPIPPDTAALKRQGRAYREILQVCLAAPSGTEFTTWGFTDKHSW</sequence>
<evidence type="ECO:0000256" key="3">
    <source>
        <dbReference type="ARBA" id="ARBA00022651"/>
    </source>
</evidence>
<dbReference type="InterPro" id="IPR001000">
    <property type="entry name" value="GH10_dom"/>
</dbReference>
<dbReference type="Gene3D" id="3.20.20.80">
    <property type="entry name" value="Glycosidases"/>
    <property type="match status" value="1"/>
</dbReference>
<dbReference type="InterPro" id="IPR017853">
    <property type="entry name" value="GH"/>
</dbReference>
<keyword evidence="8 9" id="KW-0624">Polysaccharide degradation</keyword>
<dbReference type="GO" id="GO:0031176">
    <property type="term" value="F:endo-1,4-beta-xylanase activity"/>
    <property type="evidence" value="ECO:0007669"/>
    <property type="project" value="UniProtKB-EC"/>
</dbReference>
<dbReference type="SUPFAM" id="SSF51445">
    <property type="entry name" value="(Trans)glycosidases"/>
    <property type="match status" value="1"/>
</dbReference>
<keyword evidence="3" id="KW-0858">Xylan degradation</keyword>
<dbReference type="SMART" id="SM00633">
    <property type="entry name" value="Glyco_10"/>
    <property type="match status" value="1"/>
</dbReference>
<keyword evidence="5 9" id="KW-0378">Hydrolase</keyword>
<evidence type="ECO:0000256" key="7">
    <source>
        <dbReference type="ARBA" id="ARBA00023295"/>
    </source>
</evidence>
<evidence type="ECO:0000256" key="8">
    <source>
        <dbReference type="ARBA" id="ARBA00023326"/>
    </source>
</evidence>
<protein>
    <recommendedName>
        <fullName evidence="9">Beta-xylanase</fullName>
        <ecNumber evidence="9">3.2.1.8</ecNumber>
    </recommendedName>
</protein>
<evidence type="ECO:0000256" key="10">
    <source>
        <dbReference type="SAM" id="SignalP"/>
    </source>
</evidence>
<reference evidence="12 13" key="1">
    <citation type="submission" date="2015-09" db="EMBL/GenBank/DDBJ databases">
        <title>Draft genome sequence of Kouleothrix aurantiaca JCM 19913.</title>
        <authorList>
            <person name="Hemp J."/>
        </authorList>
    </citation>
    <scope>NUCLEOTIDE SEQUENCE [LARGE SCALE GENOMIC DNA]</scope>
    <source>
        <strain evidence="12 13">COM-B</strain>
    </source>
</reference>
<dbReference type="Pfam" id="PF00331">
    <property type="entry name" value="Glyco_hydro_10"/>
    <property type="match status" value="1"/>
</dbReference>
<dbReference type="PANTHER" id="PTHR31490:SF88">
    <property type="entry name" value="BETA-XYLANASE"/>
    <property type="match status" value="1"/>
</dbReference>
<feature type="chain" id="PRO_5006029311" description="Beta-xylanase" evidence="10">
    <location>
        <begin position="20"/>
        <end position="279"/>
    </location>
</feature>
<gene>
    <name evidence="12" type="ORF">SE17_30110</name>
</gene>
<evidence type="ECO:0000256" key="1">
    <source>
        <dbReference type="ARBA" id="ARBA00000681"/>
    </source>
</evidence>
<dbReference type="InterPro" id="IPR044846">
    <property type="entry name" value="GH10"/>
</dbReference>
<evidence type="ECO:0000256" key="6">
    <source>
        <dbReference type="ARBA" id="ARBA00023277"/>
    </source>
</evidence>
<dbReference type="PRINTS" id="PR00134">
    <property type="entry name" value="GLHYDRLASE10"/>
</dbReference>
<evidence type="ECO:0000313" key="12">
    <source>
        <dbReference type="EMBL" id="KPV49885.1"/>
    </source>
</evidence>
<evidence type="ECO:0000259" key="11">
    <source>
        <dbReference type="PROSITE" id="PS51760"/>
    </source>
</evidence>
<feature type="domain" description="GH10" evidence="11">
    <location>
        <begin position="1"/>
        <end position="279"/>
    </location>
</feature>
<organism evidence="12 13">
    <name type="scientific">Kouleothrix aurantiaca</name>
    <dbReference type="NCBI Taxonomy" id="186479"/>
    <lineage>
        <taxon>Bacteria</taxon>
        <taxon>Bacillati</taxon>
        <taxon>Chloroflexota</taxon>
        <taxon>Chloroflexia</taxon>
        <taxon>Chloroflexales</taxon>
        <taxon>Roseiflexineae</taxon>
        <taxon>Roseiflexaceae</taxon>
        <taxon>Kouleothrix</taxon>
    </lineage>
</organism>
<feature type="signal peptide" evidence="10">
    <location>
        <begin position="1"/>
        <end position="19"/>
    </location>
</feature>
<proteinExistence type="inferred from homology"/>
<feature type="non-terminal residue" evidence="12">
    <location>
        <position position="279"/>
    </location>
</feature>
<dbReference type="PATRIC" id="fig|186479.3.peg.2682"/>
<dbReference type="Proteomes" id="UP000050509">
    <property type="component" value="Unassembled WGS sequence"/>
</dbReference>
<keyword evidence="13" id="KW-1185">Reference proteome</keyword>
<keyword evidence="6 9" id="KW-0119">Carbohydrate metabolism</keyword>
<keyword evidence="4 10" id="KW-0732">Signal</keyword>
<dbReference type="AlphaFoldDB" id="A0A0N8PRG8"/>
<name>A0A0N8PRG8_9CHLR</name>
<evidence type="ECO:0000256" key="9">
    <source>
        <dbReference type="RuleBase" id="RU361174"/>
    </source>
</evidence>
<evidence type="ECO:0000256" key="5">
    <source>
        <dbReference type="ARBA" id="ARBA00022801"/>
    </source>
</evidence>